<dbReference type="EMBL" id="CP071182">
    <property type="protein sequence ID" value="QSO48828.1"/>
    <property type="molecule type" value="Genomic_DNA"/>
</dbReference>
<evidence type="ECO:0000313" key="2">
    <source>
        <dbReference type="Proteomes" id="UP000663505"/>
    </source>
</evidence>
<dbReference type="RefSeq" id="WP_206658142.1">
    <property type="nucleotide sequence ID" value="NZ_CP071182.1"/>
</dbReference>
<proteinExistence type="predicted"/>
<evidence type="ECO:0000313" key="1">
    <source>
        <dbReference type="EMBL" id="QSO48828.1"/>
    </source>
</evidence>
<name>A0A9X7Z8W4_9BACL</name>
<dbReference type="Proteomes" id="UP000663505">
    <property type="component" value="Chromosome"/>
</dbReference>
<protein>
    <submittedName>
        <fullName evidence="1">Uncharacterized protein</fullName>
    </submittedName>
</protein>
<keyword evidence="2" id="KW-1185">Reference proteome</keyword>
<sequence length="148" mass="17407">MNTYDKLIQQKRHEEKLHIKTLTYEVLYDLWWEEDCSDAAIAKLFDVSKGKITNLRFKWGMKVPNIIVNAFEKRCDGRIPTIEEDERESASSKEVTVMLRKLNGLNDIELESLRVALARRFPAFAEVKQETEFIQSVERVIRQFGNQK</sequence>
<reference evidence="1 2" key="1">
    <citation type="submission" date="2021-02" db="EMBL/GenBank/DDBJ databases">
        <title>Alicyclobacillus curvatus sp. nov. and Alicyclobacillus mengziensis sp. nov., two acidophilic bacteria isolated from acid mine drainage.</title>
        <authorList>
            <person name="Huang Y."/>
        </authorList>
    </citation>
    <scope>NUCLEOTIDE SEQUENCE [LARGE SCALE GENOMIC DNA]</scope>
    <source>
        <strain evidence="1 2">S30H14</strain>
    </source>
</reference>
<accession>A0A9X7Z8W4</accession>
<dbReference type="AlphaFoldDB" id="A0A9X7Z8W4"/>
<organism evidence="1 2">
    <name type="scientific">Alicyclobacillus mengziensis</name>
    <dbReference type="NCBI Taxonomy" id="2931921"/>
    <lineage>
        <taxon>Bacteria</taxon>
        <taxon>Bacillati</taxon>
        <taxon>Bacillota</taxon>
        <taxon>Bacilli</taxon>
        <taxon>Bacillales</taxon>
        <taxon>Alicyclobacillaceae</taxon>
        <taxon>Alicyclobacillus</taxon>
    </lineage>
</organism>
<gene>
    <name evidence="1" type="ORF">JZ786_07710</name>
</gene>
<dbReference type="KEGG" id="afx:JZ786_07710"/>